<comment type="caution">
    <text evidence="2">The sequence shown here is derived from an EMBL/GenBank/DDBJ whole genome shotgun (WGS) entry which is preliminary data.</text>
</comment>
<feature type="region of interest" description="Disordered" evidence="1">
    <location>
        <begin position="114"/>
        <end position="140"/>
    </location>
</feature>
<sequence length="194" mass="20889">MAEGRNSLGGKERRPSATMVCDILESDGTTKHSVMQLQLEDSSDSLQPPFATIVCEILEEDGITRHSILRWDLEDPDAAEAPDGNQLRERVRTSSSPQQFKEELKASFDVLVSTPTAEAEGSDENGYDDAGSERSDSMATVPGLASGCEEGAWLGRQYLGQHLAATVPGLYLAVWRGLGLGDSICADLRLYAGV</sequence>
<dbReference type="EMBL" id="LGRX02010515">
    <property type="protein sequence ID" value="KAK3270226.1"/>
    <property type="molecule type" value="Genomic_DNA"/>
</dbReference>
<proteinExistence type="predicted"/>
<evidence type="ECO:0000313" key="2">
    <source>
        <dbReference type="EMBL" id="KAK3270226.1"/>
    </source>
</evidence>
<protein>
    <submittedName>
        <fullName evidence="2">Uncharacterized protein</fullName>
    </submittedName>
</protein>
<feature type="region of interest" description="Disordered" evidence="1">
    <location>
        <begin position="75"/>
        <end position="99"/>
    </location>
</feature>
<accession>A0AAE0L2Y1</accession>
<evidence type="ECO:0000313" key="3">
    <source>
        <dbReference type="Proteomes" id="UP001190700"/>
    </source>
</evidence>
<evidence type="ECO:0000256" key="1">
    <source>
        <dbReference type="SAM" id="MobiDB-lite"/>
    </source>
</evidence>
<organism evidence="2 3">
    <name type="scientific">Cymbomonas tetramitiformis</name>
    <dbReference type="NCBI Taxonomy" id="36881"/>
    <lineage>
        <taxon>Eukaryota</taxon>
        <taxon>Viridiplantae</taxon>
        <taxon>Chlorophyta</taxon>
        <taxon>Pyramimonadophyceae</taxon>
        <taxon>Pyramimonadales</taxon>
        <taxon>Pyramimonadaceae</taxon>
        <taxon>Cymbomonas</taxon>
    </lineage>
</organism>
<gene>
    <name evidence="2" type="ORF">CYMTET_21366</name>
</gene>
<reference evidence="2 3" key="1">
    <citation type="journal article" date="2015" name="Genome Biol. Evol.">
        <title>Comparative Genomics of a Bacterivorous Green Alga Reveals Evolutionary Causalities and Consequences of Phago-Mixotrophic Mode of Nutrition.</title>
        <authorList>
            <person name="Burns J.A."/>
            <person name="Paasch A."/>
            <person name="Narechania A."/>
            <person name="Kim E."/>
        </authorList>
    </citation>
    <scope>NUCLEOTIDE SEQUENCE [LARGE SCALE GENOMIC DNA]</scope>
    <source>
        <strain evidence="2 3">PLY_AMNH</strain>
    </source>
</reference>
<keyword evidence="3" id="KW-1185">Reference proteome</keyword>
<dbReference type="AlphaFoldDB" id="A0AAE0L2Y1"/>
<dbReference type="Proteomes" id="UP001190700">
    <property type="component" value="Unassembled WGS sequence"/>
</dbReference>
<name>A0AAE0L2Y1_9CHLO</name>